<feature type="region of interest" description="Disordered" evidence="1">
    <location>
        <begin position="96"/>
        <end position="115"/>
    </location>
</feature>
<name>A0ABP9LKV5_9ACTN</name>
<gene>
    <name evidence="3" type="ORF">GCM10023336_69540</name>
</gene>
<comment type="caution">
    <text evidence="3">The sequence shown here is derived from an EMBL/GenBank/DDBJ whole genome shotgun (WGS) entry which is preliminary data.</text>
</comment>
<reference evidence="4" key="1">
    <citation type="journal article" date="2019" name="Int. J. Syst. Evol. Microbiol.">
        <title>The Global Catalogue of Microorganisms (GCM) 10K type strain sequencing project: providing services to taxonomists for standard genome sequencing and annotation.</title>
        <authorList>
            <consortium name="The Broad Institute Genomics Platform"/>
            <consortium name="The Broad Institute Genome Sequencing Center for Infectious Disease"/>
            <person name="Wu L."/>
            <person name="Ma J."/>
        </authorList>
    </citation>
    <scope>NUCLEOTIDE SEQUENCE [LARGE SCALE GENOMIC DNA]</scope>
    <source>
        <strain evidence="4">JCM 18410</strain>
    </source>
</reference>
<sequence length="164" mass="17333">MYWKGAVKGLLVVVLGCALGACSSEPAGRRVPYWVEGTTPAQVARRMNTAVPAGATDVRAARQKGFQDDGLLLAFTLPRGDTEAFVRELRPDSPLGHRARPLASAGDGEPAAPFAHLGLPEPEALADVTEGPVCTPCRGELNSLTIAVHPLDAQHSRVYLRGVD</sequence>
<keyword evidence="2" id="KW-0732">Signal</keyword>
<accession>A0ABP9LKV5</accession>
<evidence type="ECO:0000313" key="4">
    <source>
        <dbReference type="Proteomes" id="UP001500124"/>
    </source>
</evidence>
<protein>
    <recommendedName>
        <fullName evidence="5">Lipoprotein</fullName>
    </recommendedName>
</protein>
<feature type="signal peptide" evidence="2">
    <location>
        <begin position="1"/>
        <end position="23"/>
    </location>
</feature>
<evidence type="ECO:0000256" key="1">
    <source>
        <dbReference type="SAM" id="MobiDB-lite"/>
    </source>
</evidence>
<dbReference type="Proteomes" id="UP001500124">
    <property type="component" value="Unassembled WGS sequence"/>
</dbReference>
<dbReference type="PROSITE" id="PS51257">
    <property type="entry name" value="PROKAR_LIPOPROTEIN"/>
    <property type="match status" value="1"/>
</dbReference>
<evidence type="ECO:0000256" key="2">
    <source>
        <dbReference type="SAM" id="SignalP"/>
    </source>
</evidence>
<dbReference type="EMBL" id="BAABKC010000128">
    <property type="protein sequence ID" value="GAA5078162.1"/>
    <property type="molecule type" value="Genomic_DNA"/>
</dbReference>
<proteinExistence type="predicted"/>
<organism evidence="3 4">
    <name type="scientific">Streptomyces similanensis</name>
    <dbReference type="NCBI Taxonomy" id="1274988"/>
    <lineage>
        <taxon>Bacteria</taxon>
        <taxon>Bacillati</taxon>
        <taxon>Actinomycetota</taxon>
        <taxon>Actinomycetes</taxon>
        <taxon>Kitasatosporales</taxon>
        <taxon>Streptomycetaceae</taxon>
        <taxon>Streptomyces</taxon>
    </lineage>
</organism>
<evidence type="ECO:0000313" key="3">
    <source>
        <dbReference type="EMBL" id="GAA5078162.1"/>
    </source>
</evidence>
<keyword evidence="4" id="KW-1185">Reference proteome</keyword>
<feature type="chain" id="PRO_5045435439" description="Lipoprotein" evidence="2">
    <location>
        <begin position="24"/>
        <end position="164"/>
    </location>
</feature>
<evidence type="ECO:0008006" key="5">
    <source>
        <dbReference type="Google" id="ProtNLM"/>
    </source>
</evidence>